<reference evidence="10 11" key="1">
    <citation type="journal article" date="2007" name="Science">
        <title>Sea anemone genome reveals ancestral eumetazoan gene repertoire and genomic organization.</title>
        <authorList>
            <person name="Putnam N.H."/>
            <person name="Srivastava M."/>
            <person name="Hellsten U."/>
            <person name="Dirks B."/>
            <person name="Chapman J."/>
            <person name="Salamov A."/>
            <person name="Terry A."/>
            <person name="Shapiro H."/>
            <person name="Lindquist E."/>
            <person name="Kapitonov V.V."/>
            <person name="Jurka J."/>
            <person name="Genikhovich G."/>
            <person name="Grigoriev I.V."/>
            <person name="Lucas S.M."/>
            <person name="Steele R.E."/>
            <person name="Finnerty J.R."/>
            <person name="Technau U."/>
            <person name="Martindale M.Q."/>
            <person name="Rokhsar D.S."/>
        </authorList>
    </citation>
    <scope>NUCLEOTIDE SEQUENCE [LARGE SCALE GENOMIC DNA]</scope>
    <source>
        <strain evidence="11">CH2 X CH6</strain>
    </source>
</reference>
<dbReference type="HOGENOM" id="CLU_043398_1_3_1"/>
<dbReference type="STRING" id="45351.A7SAW5"/>
<keyword evidence="11" id="KW-1185">Reference proteome</keyword>
<dbReference type="EMBL" id="DS469612">
    <property type="protein sequence ID" value="EDO39151.1"/>
    <property type="molecule type" value="Genomic_DNA"/>
</dbReference>
<evidence type="ECO:0000256" key="5">
    <source>
        <dbReference type="ARBA" id="ARBA00022989"/>
    </source>
</evidence>
<dbReference type="AlphaFoldDB" id="A7SAW5"/>
<evidence type="ECO:0000313" key="10">
    <source>
        <dbReference type="EMBL" id="EDO39151.1"/>
    </source>
</evidence>
<evidence type="ECO:0000256" key="3">
    <source>
        <dbReference type="ARBA" id="ARBA00022679"/>
    </source>
</evidence>
<dbReference type="KEGG" id="nve:5510750"/>
<keyword evidence="4" id="KW-0812">Transmembrane</keyword>
<evidence type="ECO:0000256" key="6">
    <source>
        <dbReference type="ARBA" id="ARBA00023034"/>
    </source>
</evidence>
<dbReference type="InterPro" id="IPR005331">
    <property type="entry name" value="Sulfotransferase"/>
</dbReference>
<dbReference type="GO" id="GO:0000139">
    <property type="term" value="C:Golgi membrane"/>
    <property type="evidence" value="ECO:0007669"/>
    <property type="project" value="UniProtKB-SubCell"/>
</dbReference>
<evidence type="ECO:0000256" key="1">
    <source>
        <dbReference type="ARBA" id="ARBA00004323"/>
    </source>
</evidence>
<evidence type="ECO:0000256" key="4">
    <source>
        <dbReference type="ARBA" id="ARBA00022692"/>
    </source>
</evidence>
<evidence type="ECO:0000256" key="7">
    <source>
        <dbReference type="ARBA" id="ARBA00023136"/>
    </source>
</evidence>
<dbReference type="InterPro" id="IPR018011">
    <property type="entry name" value="Carb_sulfotrans_8-10"/>
</dbReference>
<gene>
    <name evidence="10" type="ORF">NEMVEDRAFT_v1g209434</name>
</gene>
<keyword evidence="8 9" id="KW-0325">Glycoprotein</keyword>
<evidence type="ECO:0000256" key="8">
    <source>
        <dbReference type="ARBA" id="ARBA00023180"/>
    </source>
</evidence>
<dbReference type="eggNOG" id="KOG4651">
    <property type="taxonomic scope" value="Eukaryota"/>
</dbReference>
<keyword evidence="9" id="KW-0735">Signal-anchor</keyword>
<dbReference type="InParanoid" id="A7SAW5"/>
<keyword evidence="3 9" id="KW-0808">Transferase</keyword>
<keyword evidence="9" id="KW-0119">Carbohydrate metabolism</keyword>
<dbReference type="PANTHER" id="PTHR12137:SF33">
    <property type="entry name" value="CARBOHYDRATE SULFOTRANSFERASE 14"/>
    <property type="match status" value="1"/>
</dbReference>
<keyword evidence="5" id="KW-1133">Transmembrane helix</keyword>
<dbReference type="Proteomes" id="UP000001593">
    <property type="component" value="Unassembled WGS sequence"/>
</dbReference>
<evidence type="ECO:0000313" key="11">
    <source>
        <dbReference type="Proteomes" id="UP000001593"/>
    </source>
</evidence>
<dbReference type="PANTHER" id="PTHR12137">
    <property type="entry name" value="CARBOHYDRATE SULFOTRANSFERASE"/>
    <property type="match status" value="1"/>
</dbReference>
<dbReference type="Pfam" id="PF03567">
    <property type="entry name" value="Sulfotransfer_2"/>
    <property type="match status" value="1"/>
</dbReference>
<evidence type="ECO:0000256" key="9">
    <source>
        <dbReference type="RuleBase" id="RU364020"/>
    </source>
</evidence>
<keyword evidence="7" id="KW-0472">Membrane</keyword>
<dbReference type="OMA" id="SQKNMPH"/>
<proteinExistence type="inferred from homology"/>
<dbReference type="OrthoDB" id="5977305at2759"/>
<protein>
    <recommendedName>
        <fullName evidence="9">Carbohydrate sulfotransferase</fullName>
        <ecNumber evidence="9">2.8.2.-</ecNumber>
    </recommendedName>
</protein>
<dbReference type="GO" id="GO:0016051">
    <property type="term" value="P:carbohydrate biosynthetic process"/>
    <property type="evidence" value="ECO:0007669"/>
    <property type="project" value="InterPro"/>
</dbReference>
<name>A7SAW5_NEMVE</name>
<organism evidence="10 11">
    <name type="scientific">Nematostella vectensis</name>
    <name type="common">Starlet sea anemone</name>
    <dbReference type="NCBI Taxonomy" id="45351"/>
    <lineage>
        <taxon>Eukaryota</taxon>
        <taxon>Metazoa</taxon>
        <taxon>Cnidaria</taxon>
        <taxon>Anthozoa</taxon>
        <taxon>Hexacorallia</taxon>
        <taxon>Actiniaria</taxon>
        <taxon>Edwardsiidae</taxon>
        <taxon>Nematostella</taxon>
    </lineage>
</organism>
<comment type="subcellular location">
    <subcellularLocation>
        <location evidence="1 9">Golgi apparatus membrane</location>
        <topology evidence="1 9">Single-pass type II membrane protein</topology>
    </subcellularLocation>
</comment>
<dbReference type="PhylomeDB" id="A7SAW5"/>
<comment type="similarity">
    <text evidence="2 9">Belongs to the sulfotransferase 2 family.</text>
</comment>
<accession>A7SAW5</accession>
<sequence>MYTRPDSSSLILKPKLYRCLMFVVDQIPGGERVSRLRDACERDPYTPWESLTRTERQIALHHILVNEKQNILYCYVPKVACSNWKRVITVLDGNASDTETIKAVNHEGFKRLSSFSAEEIRYRLQNYYKFMFVRNPLDRLVSAYKDKLTGDNGYYFETYVKLMINKFRNKYEDTKAPPPGTKGATITEFFRYLTTTQLAAMDEHWMPYNLLCQPCIFNYDFIGSMENLDEDAEEVLRLMNVNDLVRFPRKQRMYTERAHNPSTAELLSQIPKTMLRSIVHIYRRDFDLFSYEKPQ</sequence>
<evidence type="ECO:0000256" key="2">
    <source>
        <dbReference type="ARBA" id="ARBA00006339"/>
    </source>
</evidence>
<dbReference type="GO" id="GO:0008146">
    <property type="term" value="F:sulfotransferase activity"/>
    <property type="evidence" value="ECO:0000318"/>
    <property type="project" value="GO_Central"/>
</dbReference>
<dbReference type="EC" id="2.8.2.-" evidence="9"/>
<keyword evidence="6 9" id="KW-0333">Golgi apparatus</keyword>